<accession>A0ABQ8FX23</accession>
<evidence type="ECO:0000313" key="1">
    <source>
        <dbReference type="EMBL" id="KAH7032123.1"/>
    </source>
</evidence>
<comment type="caution">
    <text evidence="1">The sequence shown here is derived from an EMBL/GenBank/DDBJ whole genome shotgun (WGS) entry which is preliminary data.</text>
</comment>
<feature type="non-terminal residue" evidence="1">
    <location>
        <position position="1"/>
    </location>
</feature>
<reference evidence="1 2" key="1">
    <citation type="journal article" date="2021" name="Nat. Commun.">
        <title>Genetic determinants of endophytism in the Arabidopsis root mycobiome.</title>
        <authorList>
            <person name="Mesny F."/>
            <person name="Miyauchi S."/>
            <person name="Thiergart T."/>
            <person name="Pickel B."/>
            <person name="Atanasova L."/>
            <person name="Karlsson M."/>
            <person name="Huettel B."/>
            <person name="Barry K.W."/>
            <person name="Haridas S."/>
            <person name="Chen C."/>
            <person name="Bauer D."/>
            <person name="Andreopoulos W."/>
            <person name="Pangilinan J."/>
            <person name="LaButti K."/>
            <person name="Riley R."/>
            <person name="Lipzen A."/>
            <person name="Clum A."/>
            <person name="Drula E."/>
            <person name="Henrissat B."/>
            <person name="Kohler A."/>
            <person name="Grigoriev I.V."/>
            <person name="Martin F.M."/>
            <person name="Hacquard S."/>
        </authorList>
    </citation>
    <scope>NUCLEOTIDE SEQUENCE [LARGE SCALE GENOMIC DNA]</scope>
    <source>
        <strain evidence="1 2">MPI-SDFR-AT-0080</strain>
    </source>
</reference>
<sequence length="61" mass="6552">LNAKANVRDLLDPATKGTTCTLEAIYSFNPAVERVVIATSFAAIFDLNQGLRPGHAYTEAD</sequence>
<protein>
    <submittedName>
        <fullName evidence="1">Uncharacterized protein</fullName>
    </submittedName>
</protein>
<evidence type="ECO:0000313" key="2">
    <source>
        <dbReference type="Proteomes" id="UP000774617"/>
    </source>
</evidence>
<dbReference type="Proteomes" id="UP000774617">
    <property type="component" value="Unassembled WGS sequence"/>
</dbReference>
<proteinExistence type="predicted"/>
<gene>
    <name evidence="1" type="ORF">B0J12DRAFT_582847</name>
</gene>
<organism evidence="1 2">
    <name type="scientific">Macrophomina phaseolina</name>
    <dbReference type="NCBI Taxonomy" id="35725"/>
    <lineage>
        <taxon>Eukaryota</taxon>
        <taxon>Fungi</taxon>
        <taxon>Dikarya</taxon>
        <taxon>Ascomycota</taxon>
        <taxon>Pezizomycotina</taxon>
        <taxon>Dothideomycetes</taxon>
        <taxon>Dothideomycetes incertae sedis</taxon>
        <taxon>Botryosphaeriales</taxon>
        <taxon>Botryosphaeriaceae</taxon>
        <taxon>Macrophomina</taxon>
    </lineage>
</organism>
<dbReference type="EMBL" id="JAGTJR010000041">
    <property type="protein sequence ID" value="KAH7032123.1"/>
    <property type="molecule type" value="Genomic_DNA"/>
</dbReference>
<dbReference type="Gene3D" id="3.40.50.720">
    <property type="entry name" value="NAD(P)-binding Rossmann-like Domain"/>
    <property type="match status" value="1"/>
</dbReference>
<keyword evidence="2" id="KW-1185">Reference proteome</keyword>
<name>A0ABQ8FX23_9PEZI</name>